<evidence type="ECO:0000313" key="2">
    <source>
        <dbReference type="EMBL" id="PIT54551.1"/>
    </source>
</evidence>
<sequence>MAAADEASASVAEAGGAETAMAMERQLDAILKNVEARIQQLQAALDPATQIGDGSVAARAQNLLAQLDIKPAGGQNWFNAADGAAGLSSLPVNALASGGNGAVAEISGIQAHILPVRQQLADINPQSMADYLRAQISDYQQNLQQQTASAMSMLQEGVDDPQTLAQVFYRNAQGDIADQAVSNISRTTLDRLGMQELELNEFLPENIANRSQPEIAQLLQQLRSGQIPAEFQSLPQHRLQLMVRVLESWLV</sequence>
<name>A0A2N9XXE4_9NEIS</name>
<protein>
    <submittedName>
        <fullName evidence="2">Uncharacterized protein</fullName>
    </submittedName>
</protein>
<dbReference type="AlphaFoldDB" id="A0A2N9XXE4"/>
<feature type="coiled-coil region" evidence="1">
    <location>
        <begin position="24"/>
        <end position="51"/>
    </location>
</feature>
<evidence type="ECO:0000256" key="1">
    <source>
        <dbReference type="SAM" id="Coils"/>
    </source>
</evidence>
<organism evidence="2 3">
    <name type="scientific">Snodgrassella alvi</name>
    <dbReference type="NCBI Taxonomy" id="1196083"/>
    <lineage>
        <taxon>Bacteria</taxon>
        <taxon>Pseudomonadati</taxon>
        <taxon>Pseudomonadota</taxon>
        <taxon>Betaproteobacteria</taxon>
        <taxon>Neisseriales</taxon>
        <taxon>Neisseriaceae</taxon>
        <taxon>Snodgrassella</taxon>
    </lineage>
</organism>
<comment type="caution">
    <text evidence="2">The sequence shown here is derived from an EMBL/GenBank/DDBJ whole genome shotgun (WGS) entry which is preliminary data.</text>
</comment>
<proteinExistence type="predicted"/>
<gene>
    <name evidence="2" type="ORF">BHC49_08410</name>
</gene>
<evidence type="ECO:0000313" key="3">
    <source>
        <dbReference type="Proteomes" id="UP000229434"/>
    </source>
</evidence>
<accession>A0A2N9XXE4</accession>
<reference evidence="2 3" key="1">
    <citation type="journal article" date="2017" name="MBio">
        <title>Type VI secretion-mediated competition in the bee gut microbiome.</title>
        <authorList>
            <person name="Steele M.I."/>
            <person name="Kwong W.K."/>
            <person name="Powell J.E."/>
            <person name="Whiteley M."/>
            <person name="Moran N.A."/>
        </authorList>
    </citation>
    <scope>NUCLEOTIDE SEQUENCE [LARGE SCALE GENOMIC DNA]</scope>
    <source>
        <strain evidence="2 3">Nev3CBA3</strain>
    </source>
</reference>
<keyword evidence="1" id="KW-0175">Coiled coil</keyword>
<dbReference type="Proteomes" id="UP000229434">
    <property type="component" value="Unassembled WGS sequence"/>
</dbReference>
<dbReference type="EMBL" id="MEIS01000113">
    <property type="protein sequence ID" value="PIT54551.1"/>
    <property type="molecule type" value="Genomic_DNA"/>
</dbReference>